<feature type="transmembrane region" description="Helical" evidence="1">
    <location>
        <begin position="33"/>
        <end position="59"/>
    </location>
</feature>
<proteinExistence type="predicted"/>
<gene>
    <name evidence="2" type="ORF">GJ654_06005</name>
</gene>
<evidence type="ECO:0000256" key="1">
    <source>
        <dbReference type="SAM" id="Phobius"/>
    </source>
</evidence>
<organism evidence="2 3">
    <name type="scientific">Rhodoblastus acidophilus</name>
    <name type="common">Rhodopseudomonas acidophila</name>
    <dbReference type="NCBI Taxonomy" id="1074"/>
    <lineage>
        <taxon>Bacteria</taxon>
        <taxon>Pseudomonadati</taxon>
        <taxon>Pseudomonadota</taxon>
        <taxon>Alphaproteobacteria</taxon>
        <taxon>Hyphomicrobiales</taxon>
        <taxon>Rhodoblastaceae</taxon>
        <taxon>Rhodoblastus</taxon>
    </lineage>
</organism>
<protein>
    <submittedName>
        <fullName evidence="2">DUF2721 domain-containing protein</fullName>
    </submittedName>
</protein>
<dbReference type="OrthoDB" id="8117177at2"/>
<name>A0A6N8DL11_RHOAC</name>
<dbReference type="Proteomes" id="UP000439113">
    <property type="component" value="Unassembled WGS sequence"/>
</dbReference>
<dbReference type="Pfam" id="PF11026">
    <property type="entry name" value="DUF2721"/>
    <property type="match status" value="1"/>
</dbReference>
<evidence type="ECO:0000313" key="2">
    <source>
        <dbReference type="EMBL" id="MTV30546.1"/>
    </source>
</evidence>
<reference evidence="2 3" key="1">
    <citation type="submission" date="2019-11" db="EMBL/GenBank/DDBJ databases">
        <title>Whole-genome sequence of a Rhodoblastus acidophilus DSM 142.</title>
        <authorList>
            <person name="Kyndt J.A."/>
            <person name="Meyer T.E."/>
        </authorList>
    </citation>
    <scope>NUCLEOTIDE SEQUENCE [LARGE SCALE GENOMIC DNA]</scope>
    <source>
        <strain evidence="2 3">DSM 142</strain>
    </source>
</reference>
<feature type="transmembrane region" description="Helical" evidence="1">
    <location>
        <begin position="99"/>
        <end position="125"/>
    </location>
</feature>
<dbReference type="AlphaFoldDB" id="A0A6N8DL11"/>
<accession>A0A6N8DL11</accession>
<keyword evidence="1" id="KW-1133">Transmembrane helix</keyword>
<comment type="caution">
    <text evidence="2">The sequence shown here is derived from an EMBL/GenBank/DDBJ whole genome shotgun (WGS) entry which is preliminary data.</text>
</comment>
<keyword evidence="1" id="KW-0472">Membrane</keyword>
<feature type="transmembrane region" description="Helical" evidence="1">
    <location>
        <begin position="131"/>
        <end position="149"/>
    </location>
</feature>
<evidence type="ECO:0000313" key="3">
    <source>
        <dbReference type="Proteomes" id="UP000439113"/>
    </source>
</evidence>
<sequence length="163" mass="17952">MSPPQCSTGFELRRRKPHFRTRMLPSGPDADHIHLAISHATAPAFLLGAVAGFLSVLVGRLDRVVDRKRTLLGGDAYSEEDAAKLARLFKRRMILLQRAIYFAVLSALVTAGLLTLAFVTALIGIDHNTGSALFFIVALGLLVVSLIYFSREIRVYMGSFHLE</sequence>
<dbReference type="InterPro" id="IPR021279">
    <property type="entry name" value="DUF2721"/>
</dbReference>
<dbReference type="EMBL" id="WNKS01000003">
    <property type="protein sequence ID" value="MTV30546.1"/>
    <property type="molecule type" value="Genomic_DNA"/>
</dbReference>
<keyword evidence="1" id="KW-0812">Transmembrane</keyword>